<feature type="transmembrane region" description="Helical" evidence="2">
    <location>
        <begin position="141"/>
        <end position="165"/>
    </location>
</feature>
<feature type="region of interest" description="Disordered" evidence="1">
    <location>
        <begin position="1"/>
        <end position="83"/>
    </location>
</feature>
<sequence length="212" mass="23955">MASDTQSADKHRKGYTPKKGRPTPKRNEVERARGIRRDPVSPPETSKEARARRKALKKSMSREEYKALKKQERESAAAKRRAVQEAMDRGDERYLLERDKGEVRAFARDWVDARRFFSNMVMPAALLLLVVLFAVQSNPEVNAIASTIAMLVMAAFFIEGFILGARLKKAAAERFPHATDTGYALAFYGYSRASQPRKLRSPKPRVEIGAEV</sequence>
<keyword evidence="2" id="KW-0472">Membrane</keyword>
<evidence type="ECO:0000256" key="2">
    <source>
        <dbReference type="SAM" id="Phobius"/>
    </source>
</evidence>
<feature type="compositionally biased region" description="Basic and acidic residues" evidence="1">
    <location>
        <begin position="25"/>
        <end position="49"/>
    </location>
</feature>
<dbReference type="Pfam" id="PF11241">
    <property type="entry name" value="DUF3043"/>
    <property type="match status" value="1"/>
</dbReference>
<evidence type="ECO:0000313" key="3">
    <source>
        <dbReference type="EMBL" id="TWT19484.1"/>
    </source>
</evidence>
<proteinExistence type="predicted"/>
<gene>
    <name evidence="3" type="ORF">FRX94_11650</name>
</gene>
<name>A0A5C5U0R4_9CORY</name>
<protein>
    <submittedName>
        <fullName evidence="3">DUF3043 domain-containing protein</fullName>
    </submittedName>
</protein>
<comment type="caution">
    <text evidence="3">The sequence shown here is derived from an EMBL/GenBank/DDBJ whole genome shotgun (WGS) entry which is preliminary data.</text>
</comment>
<dbReference type="OrthoDB" id="5194448at2"/>
<dbReference type="EMBL" id="VOHM01000033">
    <property type="protein sequence ID" value="TWT19484.1"/>
    <property type="molecule type" value="Genomic_DNA"/>
</dbReference>
<keyword evidence="4" id="KW-1185">Reference proteome</keyword>
<feature type="transmembrane region" description="Helical" evidence="2">
    <location>
        <begin position="116"/>
        <end position="135"/>
    </location>
</feature>
<dbReference type="Proteomes" id="UP000320791">
    <property type="component" value="Unassembled WGS sequence"/>
</dbReference>
<dbReference type="RefSeq" id="WP_146325516.1">
    <property type="nucleotide sequence ID" value="NZ_BAABLR010000061.1"/>
</dbReference>
<accession>A0A5C5U0R4</accession>
<feature type="compositionally biased region" description="Basic and acidic residues" evidence="1">
    <location>
        <begin position="60"/>
        <end position="83"/>
    </location>
</feature>
<keyword evidence="2" id="KW-0812">Transmembrane</keyword>
<evidence type="ECO:0000256" key="1">
    <source>
        <dbReference type="SAM" id="MobiDB-lite"/>
    </source>
</evidence>
<feature type="compositionally biased region" description="Basic residues" evidence="1">
    <location>
        <begin position="10"/>
        <end position="24"/>
    </location>
</feature>
<organism evidence="3 4">
    <name type="scientific">Corynebacterium canis</name>
    <dbReference type="NCBI Taxonomy" id="679663"/>
    <lineage>
        <taxon>Bacteria</taxon>
        <taxon>Bacillati</taxon>
        <taxon>Actinomycetota</taxon>
        <taxon>Actinomycetes</taxon>
        <taxon>Mycobacteriales</taxon>
        <taxon>Corynebacteriaceae</taxon>
        <taxon>Corynebacterium</taxon>
    </lineage>
</organism>
<feature type="compositionally biased region" description="Basic residues" evidence="1">
    <location>
        <begin position="50"/>
        <end position="59"/>
    </location>
</feature>
<dbReference type="InterPro" id="IPR021403">
    <property type="entry name" value="DUF3043"/>
</dbReference>
<keyword evidence="2" id="KW-1133">Transmembrane helix</keyword>
<evidence type="ECO:0000313" key="4">
    <source>
        <dbReference type="Proteomes" id="UP000320791"/>
    </source>
</evidence>
<reference evidence="3 4" key="1">
    <citation type="submission" date="2019-08" db="EMBL/GenBank/DDBJ databases">
        <authorList>
            <person name="Lei W."/>
        </authorList>
    </citation>
    <scope>NUCLEOTIDE SEQUENCE [LARGE SCALE GENOMIC DNA]</scope>
    <source>
        <strain evidence="3 4">CCUG 58627</strain>
    </source>
</reference>
<dbReference type="AlphaFoldDB" id="A0A5C5U0R4"/>